<evidence type="ECO:0000313" key="6">
    <source>
        <dbReference type="Proteomes" id="UP000886824"/>
    </source>
</evidence>
<protein>
    <submittedName>
        <fullName evidence="5">LCP family protein</fullName>
    </submittedName>
</protein>
<feature type="compositionally biased region" description="Low complexity" evidence="2">
    <location>
        <begin position="413"/>
        <end position="431"/>
    </location>
</feature>
<comment type="caution">
    <text evidence="5">The sequence shown here is derived from an EMBL/GenBank/DDBJ whole genome shotgun (WGS) entry which is preliminary data.</text>
</comment>
<sequence>MNPEKENRSGGKHLAKKEDQGRHPPRQAKKPLTSRQKVLRVVYLIVVFLAALVVVVFAVSRFLFVKPEIPVRTDPQPEESNTVTPSTESPEITGDEAPDLAAAGRKEDYYTFLLVGRDTGGGGNTDTIMVVSYDVKNQELNAMSIPRDTIVNKSWDIKKINSVYNYAGGGDKGMAALMDTVSDTIGFAPDFHIVVEWEAVGKLATAIGGVDFEVPVNMNYDDPTQDLHIHINKGFQHLDGEQVMQVLRFRKNNNGAPGIYNQGDIGRIQVQQDLLMAIAEKLLQPSVVSHIPDLVDIFMENVETDLTIPNLLWLAKSAIQGELRTDSVSFVTMPANYNGYFWSYSIGRNESYVFPYANDIVELVNQDFNPYLTDVTRANLDIVYKKSDGSIAATGSAIRDSRANPAYYASLRPAVSESPTETETPAETASPGESPLPGESGAPTETAPPTETSPSTGTPPPAGTESPGESGAPEESTPPAETQAPESGAPSEAPAPSQSPVETPSSGEAQSPGDIGIPVFTPPLIAETPAI</sequence>
<feature type="compositionally biased region" description="Polar residues" evidence="2">
    <location>
        <begin position="78"/>
        <end position="90"/>
    </location>
</feature>
<keyword evidence="3" id="KW-1133">Transmembrane helix</keyword>
<evidence type="ECO:0000256" key="1">
    <source>
        <dbReference type="ARBA" id="ARBA00006068"/>
    </source>
</evidence>
<dbReference type="Pfam" id="PF03816">
    <property type="entry name" value="LytR_cpsA_psr"/>
    <property type="match status" value="1"/>
</dbReference>
<dbReference type="Gene3D" id="3.40.630.190">
    <property type="entry name" value="LCP protein"/>
    <property type="match status" value="1"/>
</dbReference>
<feature type="compositionally biased region" description="Low complexity" evidence="2">
    <location>
        <begin position="439"/>
        <end position="456"/>
    </location>
</feature>
<gene>
    <name evidence="5" type="ORF">H9826_07705</name>
</gene>
<dbReference type="PANTHER" id="PTHR33392:SF6">
    <property type="entry name" value="POLYISOPRENYL-TEICHOIC ACID--PEPTIDOGLYCAN TEICHOIC ACID TRANSFERASE TAGU"/>
    <property type="match status" value="1"/>
</dbReference>
<name>A0A9D2CEB8_9FIRM</name>
<feature type="region of interest" description="Disordered" evidence="2">
    <location>
        <begin position="1"/>
        <end position="32"/>
    </location>
</feature>
<dbReference type="EMBL" id="DXCX01000081">
    <property type="protein sequence ID" value="HIY73842.1"/>
    <property type="molecule type" value="Genomic_DNA"/>
</dbReference>
<organism evidence="5 6">
    <name type="scientific">Candidatus Intestinimonas merdavium</name>
    <dbReference type="NCBI Taxonomy" id="2838622"/>
    <lineage>
        <taxon>Bacteria</taxon>
        <taxon>Bacillati</taxon>
        <taxon>Bacillota</taxon>
        <taxon>Clostridia</taxon>
        <taxon>Eubacteriales</taxon>
        <taxon>Intestinimonas</taxon>
    </lineage>
</organism>
<keyword evidence="3" id="KW-0472">Membrane</keyword>
<dbReference type="NCBIfam" id="TIGR00350">
    <property type="entry name" value="lytR_cpsA_psr"/>
    <property type="match status" value="1"/>
</dbReference>
<feature type="region of interest" description="Disordered" evidence="2">
    <location>
        <begin position="71"/>
        <end position="97"/>
    </location>
</feature>
<evidence type="ECO:0000259" key="4">
    <source>
        <dbReference type="Pfam" id="PF03816"/>
    </source>
</evidence>
<feature type="region of interest" description="Disordered" evidence="2">
    <location>
        <begin position="412"/>
        <end position="531"/>
    </location>
</feature>
<feature type="transmembrane region" description="Helical" evidence="3">
    <location>
        <begin position="41"/>
        <end position="64"/>
    </location>
</feature>
<proteinExistence type="inferred from homology"/>
<evidence type="ECO:0000256" key="2">
    <source>
        <dbReference type="SAM" id="MobiDB-lite"/>
    </source>
</evidence>
<evidence type="ECO:0000256" key="3">
    <source>
        <dbReference type="SAM" id="Phobius"/>
    </source>
</evidence>
<dbReference type="InterPro" id="IPR050922">
    <property type="entry name" value="LytR/CpsA/Psr_CW_biosynth"/>
</dbReference>
<feature type="domain" description="Cell envelope-related transcriptional attenuator" evidence="4">
    <location>
        <begin position="124"/>
        <end position="282"/>
    </location>
</feature>
<dbReference type="AlphaFoldDB" id="A0A9D2CEB8"/>
<reference evidence="5" key="2">
    <citation type="submission" date="2021-04" db="EMBL/GenBank/DDBJ databases">
        <authorList>
            <person name="Gilroy R."/>
        </authorList>
    </citation>
    <scope>NUCLEOTIDE SEQUENCE</scope>
    <source>
        <strain evidence="5">CHK33-7979</strain>
    </source>
</reference>
<feature type="compositionally biased region" description="Low complexity" evidence="2">
    <location>
        <begin position="463"/>
        <end position="500"/>
    </location>
</feature>
<comment type="similarity">
    <text evidence="1">Belongs to the LytR/CpsA/Psr (LCP) family.</text>
</comment>
<dbReference type="InterPro" id="IPR004474">
    <property type="entry name" value="LytR_CpsA_psr"/>
</dbReference>
<reference evidence="5" key="1">
    <citation type="journal article" date="2021" name="PeerJ">
        <title>Extensive microbial diversity within the chicken gut microbiome revealed by metagenomics and culture.</title>
        <authorList>
            <person name="Gilroy R."/>
            <person name="Ravi A."/>
            <person name="Getino M."/>
            <person name="Pursley I."/>
            <person name="Horton D.L."/>
            <person name="Alikhan N.F."/>
            <person name="Baker D."/>
            <person name="Gharbi K."/>
            <person name="Hall N."/>
            <person name="Watson M."/>
            <person name="Adriaenssens E.M."/>
            <person name="Foster-Nyarko E."/>
            <person name="Jarju S."/>
            <person name="Secka A."/>
            <person name="Antonio M."/>
            <person name="Oren A."/>
            <person name="Chaudhuri R.R."/>
            <person name="La Ragione R."/>
            <person name="Hildebrand F."/>
            <person name="Pallen M.J."/>
        </authorList>
    </citation>
    <scope>NUCLEOTIDE SEQUENCE</scope>
    <source>
        <strain evidence="5">CHK33-7979</strain>
    </source>
</reference>
<accession>A0A9D2CEB8</accession>
<dbReference type="PANTHER" id="PTHR33392">
    <property type="entry name" value="POLYISOPRENYL-TEICHOIC ACID--PEPTIDOGLYCAN TEICHOIC ACID TRANSFERASE TAGU"/>
    <property type="match status" value="1"/>
</dbReference>
<dbReference type="Proteomes" id="UP000886824">
    <property type="component" value="Unassembled WGS sequence"/>
</dbReference>
<evidence type="ECO:0000313" key="5">
    <source>
        <dbReference type="EMBL" id="HIY73842.1"/>
    </source>
</evidence>
<keyword evidence="3" id="KW-0812">Transmembrane</keyword>